<feature type="transmembrane region" description="Helical" evidence="1">
    <location>
        <begin position="81"/>
        <end position="106"/>
    </location>
</feature>
<dbReference type="AlphaFoldDB" id="A0A1R0YZI6"/>
<evidence type="ECO:0000256" key="1">
    <source>
        <dbReference type="SAM" id="Phobius"/>
    </source>
</evidence>
<feature type="transmembrane region" description="Helical" evidence="1">
    <location>
        <begin position="204"/>
        <end position="222"/>
    </location>
</feature>
<dbReference type="Proteomes" id="UP000249163">
    <property type="component" value="Chromosome"/>
</dbReference>
<gene>
    <name evidence="2" type="ORF">CD191_10500</name>
</gene>
<dbReference type="RefSeq" id="WP_076204731.1">
    <property type="nucleotide sequence ID" value="NZ_CP021965.1"/>
</dbReference>
<dbReference type="EMBL" id="CP021965">
    <property type="protein sequence ID" value="AWV33011.1"/>
    <property type="molecule type" value="Genomic_DNA"/>
</dbReference>
<reference evidence="2 3" key="1">
    <citation type="submission" date="2017-06" db="EMBL/GenBank/DDBJ databases">
        <title>Complete genome sequence of Paenibacillus odorifer CBA7130.</title>
        <authorList>
            <person name="Nam Y.-D."/>
            <person name="Kang J."/>
            <person name="Chung W.-H."/>
        </authorList>
    </citation>
    <scope>NUCLEOTIDE SEQUENCE [LARGE SCALE GENOMIC DNA]</scope>
    <source>
        <strain evidence="2 3">CBA7130</strain>
    </source>
</reference>
<accession>A0A1R0YZI6</accession>
<proteinExistence type="predicted"/>
<keyword evidence="1" id="KW-1133">Transmembrane helix</keyword>
<dbReference type="OrthoDB" id="2663350at2"/>
<feature type="transmembrane region" description="Helical" evidence="1">
    <location>
        <begin position="163"/>
        <end position="184"/>
    </location>
</feature>
<keyword evidence="1" id="KW-0812">Transmembrane</keyword>
<organism evidence="2 3">
    <name type="scientific">Paenibacillus odorifer</name>
    <dbReference type="NCBI Taxonomy" id="189426"/>
    <lineage>
        <taxon>Bacteria</taxon>
        <taxon>Bacillati</taxon>
        <taxon>Bacillota</taxon>
        <taxon>Bacilli</taxon>
        <taxon>Bacillales</taxon>
        <taxon>Paenibacillaceae</taxon>
        <taxon>Paenibacillus</taxon>
    </lineage>
</organism>
<evidence type="ECO:0000313" key="3">
    <source>
        <dbReference type="Proteomes" id="UP000249163"/>
    </source>
</evidence>
<protein>
    <submittedName>
        <fullName evidence="2">Uncharacterized protein</fullName>
    </submittedName>
</protein>
<keyword evidence="1" id="KW-0472">Membrane</keyword>
<feature type="transmembrane region" description="Helical" evidence="1">
    <location>
        <begin position="135"/>
        <end position="156"/>
    </location>
</feature>
<feature type="transmembrane region" description="Helical" evidence="1">
    <location>
        <begin position="17"/>
        <end position="40"/>
    </location>
</feature>
<sequence length="227" mass="26248">MNPTAGMLKMHFRDKWLWLYTPWVILLSSFLVNVIVASFIQEPIYTGGLVSIFIYMLITGILILVQTFPFALGLSQRRTDYFIGTSLMAIITSTTYSILLYLLAIIESKLTGGWGLELHYFHLPFLNDGNAMEQLWMYFVLFLNMFFLGLMISSIFRRFGRSGLFIFSGVTFILCSLGVLLMTYNQWWVDLFNWFAGYTAFELALWSMPLTVVYALLSFLMLRRATV</sequence>
<name>A0A1R0YZI6_9BACL</name>
<evidence type="ECO:0000313" key="2">
    <source>
        <dbReference type="EMBL" id="AWV33011.1"/>
    </source>
</evidence>
<feature type="transmembrane region" description="Helical" evidence="1">
    <location>
        <begin position="52"/>
        <end position="74"/>
    </location>
</feature>